<protein>
    <submittedName>
        <fullName evidence="4">CRISPR-associated protein</fullName>
    </submittedName>
</protein>
<organism evidence="4 5">
    <name type="scientific">Candidatus Brocadia fulgida</name>
    <dbReference type="NCBI Taxonomy" id="380242"/>
    <lineage>
        <taxon>Bacteria</taxon>
        <taxon>Pseudomonadati</taxon>
        <taxon>Planctomycetota</taxon>
        <taxon>Candidatus Brocadiia</taxon>
        <taxon>Candidatus Brocadiales</taxon>
        <taxon>Candidatus Brocadiaceae</taxon>
        <taxon>Candidatus Brocadia</taxon>
    </lineage>
</organism>
<dbReference type="InterPro" id="IPR043128">
    <property type="entry name" value="Rev_trsase/Diguanyl_cyclase"/>
</dbReference>
<keyword evidence="1" id="KW-0547">Nucleotide-binding</keyword>
<dbReference type="AlphaFoldDB" id="A0A0M2UWI2"/>
<feature type="domain" description="GGDEF" evidence="3">
    <location>
        <begin position="315"/>
        <end position="455"/>
    </location>
</feature>
<keyword evidence="2" id="KW-0051">Antiviral defense</keyword>
<dbReference type="InterPro" id="IPR013407">
    <property type="entry name" value="CRISPR-assoc_prot_Cmr2"/>
</dbReference>
<evidence type="ECO:0000256" key="1">
    <source>
        <dbReference type="ARBA" id="ARBA00022741"/>
    </source>
</evidence>
<reference evidence="4 5" key="1">
    <citation type="journal article" date="2013" name="BMC Microbiol.">
        <title>Identification of the type II cytochrome c maturation pathway in anammox bacteria by comparative genomics.</title>
        <authorList>
            <person name="Ferousi C."/>
            <person name="Speth D.R."/>
            <person name="Reimann J."/>
            <person name="Op den Camp H.J."/>
            <person name="Allen J.W."/>
            <person name="Keltjens J.T."/>
            <person name="Jetten M.S."/>
        </authorList>
    </citation>
    <scope>NUCLEOTIDE SEQUENCE [LARGE SCALE GENOMIC DNA]</scope>
    <source>
        <strain evidence="4">RU1</strain>
    </source>
</reference>
<evidence type="ECO:0000313" key="4">
    <source>
        <dbReference type="EMBL" id="KKO18869.1"/>
    </source>
</evidence>
<dbReference type="Pfam" id="PF12469">
    <property type="entry name" value="Cmr2_N"/>
    <property type="match status" value="1"/>
</dbReference>
<dbReference type="Proteomes" id="UP000034954">
    <property type="component" value="Unassembled WGS sequence"/>
</dbReference>
<dbReference type="InterPro" id="IPR052117">
    <property type="entry name" value="Cas10/Csm1_subtype-III-A"/>
</dbReference>
<dbReference type="NCBIfam" id="TIGR02577">
    <property type="entry name" value="cas_TM1794_Cmr2"/>
    <property type="match status" value="1"/>
</dbReference>
<dbReference type="PROSITE" id="PS50887">
    <property type="entry name" value="GGDEF"/>
    <property type="match status" value="1"/>
</dbReference>
<accession>A0A0M2UWI2</accession>
<evidence type="ECO:0000256" key="2">
    <source>
        <dbReference type="ARBA" id="ARBA00023118"/>
    </source>
</evidence>
<dbReference type="PANTHER" id="PTHR36528">
    <property type="entry name" value="CRISPR SYSTEM SINGLE-STRAND-SPECIFIC DEOXYRIBONUCLEASE CAS10/CSM1 (SUBTYPE III-A)"/>
    <property type="match status" value="1"/>
</dbReference>
<dbReference type="InterPro" id="IPR038242">
    <property type="entry name" value="Cmr2_N"/>
</dbReference>
<evidence type="ECO:0000313" key="5">
    <source>
        <dbReference type="Proteomes" id="UP000034954"/>
    </source>
</evidence>
<dbReference type="InterPro" id="IPR024615">
    <property type="entry name" value="CRISPR-assoc_Cmr2_N"/>
</dbReference>
<keyword evidence="5" id="KW-1185">Reference proteome</keyword>
<dbReference type="Gene3D" id="3.30.70.270">
    <property type="match status" value="1"/>
</dbReference>
<dbReference type="EMBL" id="LAQJ01000231">
    <property type="protein sequence ID" value="KKO18869.1"/>
    <property type="molecule type" value="Genomic_DNA"/>
</dbReference>
<dbReference type="Gene3D" id="3.30.70.2220">
    <property type="entry name" value="CRISPR-Cas system, Cmr2 subunit, D1 domain, cysteine cluster"/>
    <property type="match status" value="1"/>
</dbReference>
<evidence type="ECO:0000259" key="3">
    <source>
        <dbReference type="PROSITE" id="PS50887"/>
    </source>
</evidence>
<dbReference type="PANTHER" id="PTHR36528:SF1">
    <property type="entry name" value="CRISPR SYSTEM SINGLE-STRAND-SPECIFIC DEOXYRIBONUCLEASE CAS10_CSM1 (SUBTYPE III-A)"/>
    <property type="match status" value="1"/>
</dbReference>
<sequence>MKNYLLICEIGPIYDFVRQSRKTVDFWGASFLFSYVMSEVARDITNNGGTLFLPYLDNNPMYRRNGTIACGSVPDQIYVTFTDSRRSAIENGLKTIIEEIVKTIALKVGKLAEQKGKAGVFDHGELKDFFHFFYTIHEIKDAQPTFEEFLEAERKIRIRSALRPFRQITGNNSIAKWEKCSLCGDRKRIYSKVVDKDAGLYNEEHICSVCLLKRFLPEAVKSIFSGTRAELKKPRYQSTSDIAFSPIKACIDTADDEMKQAYKALIRECEQISEEKDSEGRFFYDPNLRKKFTAWKKSLTEKYQDKIKLPWLDRPFYSIISMDGDNMGNILKENRDKFPGYIQDVSRIISDFSNAVNATVSRNQGQLIFAGGEDINFVIHPEYLLDCIGELNNLYNGYFLKNDLTKPMAEKFTLSAGVVVCYHKYPLSQAILSACGMLRKAKKFRGKNATAISLIKGHTETFNFAFSNKLIGDLKRLKELLLSADISRTTPYRIKESEEVLKAITDARHKENYLYTIIAGTRGVDKANAEIMEIVGLLMKFEGIDAMINALLYARFLAGDK</sequence>
<dbReference type="InterPro" id="IPR000160">
    <property type="entry name" value="GGDEF_dom"/>
</dbReference>
<name>A0A0M2UWI2_9BACT</name>
<dbReference type="Pfam" id="PF22335">
    <property type="entry name" value="Cas10-Cmr2_palm2"/>
    <property type="match status" value="1"/>
</dbReference>
<proteinExistence type="predicted"/>
<dbReference type="InterPro" id="IPR054767">
    <property type="entry name" value="Cas10-Cmr2_palm2"/>
</dbReference>
<comment type="caution">
    <text evidence="4">The sequence shown here is derived from an EMBL/GenBank/DDBJ whole genome shotgun (WGS) entry which is preliminary data.</text>
</comment>
<dbReference type="GO" id="GO:0051607">
    <property type="term" value="P:defense response to virus"/>
    <property type="evidence" value="ECO:0007669"/>
    <property type="project" value="UniProtKB-KW"/>
</dbReference>
<dbReference type="GO" id="GO:0000166">
    <property type="term" value="F:nucleotide binding"/>
    <property type="evidence" value="ECO:0007669"/>
    <property type="project" value="UniProtKB-KW"/>
</dbReference>
<gene>
    <name evidence="4" type="ORF">BROFUL_02415</name>
</gene>